<feature type="compositionally biased region" description="Basic and acidic residues" evidence="1">
    <location>
        <begin position="45"/>
        <end position="63"/>
    </location>
</feature>
<sequence>MNRLLIILLSVILLTACTSKKEKAQEANNINENKVEVTQTSEPEDNQKDNTKNTEGPEKKSDETTVESVGNEDYAELAAVFKKIGSDEYEKVIETDNPNKRVIFLEDQNHNKKFKSIYIKHENRLKLIDLENDQLIINEVL</sequence>
<evidence type="ECO:0000313" key="3">
    <source>
        <dbReference type="Proteomes" id="UP001232343"/>
    </source>
</evidence>
<evidence type="ECO:0000313" key="2">
    <source>
        <dbReference type="EMBL" id="MDQ0345148.1"/>
    </source>
</evidence>
<gene>
    <name evidence="2" type="ORF">J2S14_003995</name>
</gene>
<dbReference type="Proteomes" id="UP001232343">
    <property type="component" value="Unassembled WGS sequence"/>
</dbReference>
<organism evidence="2 3">
    <name type="scientific">Lederbergia wuyishanensis</name>
    <dbReference type="NCBI Taxonomy" id="1347903"/>
    <lineage>
        <taxon>Bacteria</taxon>
        <taxon>Bacillati</taxon>
        <taxon>Bacillota</taxon>
        <taxon>Bacilli</taxon>
        <taxon>Bacillales</taxon>
        <taxon>Bacillaceae</taxon>
        <taxon>Lederbergia</taxon>
    </lineage>
</organism>
<dbReference type="RefSeq" id="WP_244681022.1">
    <property type="nucleotide sequence ID" value="NZ_JALIRM010000003.1"/>
</dbReference>
<protein>
    <submittedName>
        <fullName evidence="2">LAS superfamily LD-carboxypeptidase LdcB</fullName>
    </submittedName>
</protein>
<comment type="caution">
    <text evidence="2">The sequence shown here is derived from an EMBL/GenBank/DDBJ whole genome shotgun (WGS) entry which is preliminary data.</text>
</comment>
<dbReference type="PROSITE" id="PS51257">
    <property type="entry name" value="PROKAR_LIPOPROTEIN"/>
    <property type="match status" value="1"/>
</dbReference>
<keyword evidence="3" id="KW-1185">Reference proteome</keyword>
<name>A0ABU0D9W1_9BACI</name>
<reference evidence="2 3" key="1">
    <citation type="submission" date="2023-07" db="EMBL/GenBank/DDBJ databases">
        <title>Genomic Encyclopedia of Type Strains, Phase IV (KMG-IV): sequencing the most valuable type-strain genomes for metagenomic binning, comparative biology and taxonomic classification.</title>
        <authorList>
            <person name="Goeker M."/>
        </authorList>
    </citation>
    <scope>NUCLEOTIDE SEQUENCE [LARGE SCALE GENOMIC DNA]</scope>
    <source>
        <strain evidence="2 3">DSM 27848</strain>
    </source>
</reference>
<feature type="compositionally biased region" description="Polar residues" evidence="1">
    <location>
        <begin position="26"/>
        <end position="41"/>
    </location>
</feature>
<evidence type="ECO:0000256" key="1">
    <source>
        <dbReference type="SAM" id="MobiDB-lite"/>
    </source>
</evidence>
<accession>A0ABU0D9W1</accession>
<feature type="region of interest" description="Disordered" evidence="1">
    <location>
        <begin position="23"/>
        <end position="68"/>
    </location>
</feature>
<dbReference type="EMBL" id="JAUSUO010000013">
    <property type="protein sequence ID" value="MDQ0345148.1"/>
    <property type="molecule type" value="Genomic_DNA"/>
</dbReference>
<proteinExistence type="predicted"/>